<dbReference type="RefSeq" id="WP_265352314.1">
    <property type="nucleotide sequence ID" value="NZ_JAMQPL010000005.1"/>
</dbReference>
<evidence type="ECO:0000313" key="4">
    <source>
        <dbReference type="Proteomes" id="UP001208540"/>
    </source>
</evidence>
<protein>
    <submittedName>
        <fullName evidence="3">Uncharacterized protein</fullName>
    </submittedName>
</protein>
<organism evidence="3 4">
    <name type="scientific">Leptospira soteropolitanensis</name>
    <dbReference type="NCBI Taxonomy" id="2950025"/>
    <lineage>
        <taxon>Bacteria</taxon>
        <taxon>Pseudomonadati</taxon>
        <taxon>Spirochaetota</taxon>
        <taxon>Spirochaetia</taxon>
        <taxon>Leptospirales</taxon>
        <taxon>Leptospiraceae</taxon>
        <taxon>Leptospira</taxon>
    </lineage>
</organism>
<dbReference type="Proteomes" id="UP001208912">
    <property type="component" value="Unassembled WGS sequence"/>
</dbReference>
<dbReference type="EMBL" id="JAMQPM010000005">
    <property type="protein sequence ID" value="MCW7527166.1"/>
    <property type="molecule type" value="Genomic_DNA"/>
</dbReference>
<evidence type="ECO:0000313" key="2">
    <source>
        <dbReference type="EMBL" id="MCW7527166.1"/>
    </source>
</evidence>
<dbReference type="EMBL" id="JAMQPL010000005">
    <property type="protein sequence ID" value="MCW7531023.1"/>
    <property type="molecule type" value="Genomic_DNA"/>
</dbReference>
<evidence type="ECO:0000313" key="3">
    <source>
        <dbReference type="EMBL" id="MCW7531023.1"/>
    </source>
</evidence>
<gene>
    <name evidence="2" type="ORF">ND861_12465</name>
    <name evidence="3" type="ORF">ND862_12420</name>
</gene>
<dbReference type="Proteomes" id="UP001208540">
    <property type="component" value="Unassembled WGS sequence"/>
</dbReference>
<evidence type="ECO:0000256" key="1">
    <source>
        <dbReference type="SAM" id="MobiDB-lite"/>
    </source>
</evidence>
<feature type="compositionally biased region" description="Basic and acidic residues" evidence="1">
    <location>
        <begin position="1"/>
        <end position="14"/>
    </location>
</feature>
<reference evidence="3 5" key="1">
    <citation type="submission" date="2022-06" db="EMBL/GenBank/DDBJ databases">
        <title>Leptospira isolates from biofilms formed at urban environments.</title>
        <authorList>
            <person name="Ribeiro P.S."/>
            <person name="Sousa T."/>
            <person name="Carvalho N."/>
            <person name="Aburjaile F."/>
            <person name="Neves F."/>
            <person name="Oliveira D."/>
            <person name="Blanco L."/>
            <person name="Lima J."/>
            <person name="Costa F."/>
            <person name="Brenig B."/>
            <person name="Soares S."/>
            <person name="Ramos R."/>
            <person name="Goes-Neto A."/>
            <person name="Matiuzzi M."/>
            <person name="Azevedo V."/>
            <person name="Ristow P."/>
        </authorList>
    </citation>
    <scope>NUCLEOTIDE SEQUENCE</scope>
    <source>
        <strain evidence="2 5">VSF19</strain>
        <strain evidence="3">VSF20</strain>
    </source>
</reference>
<feature type="region of interest" description="Disordered" evidence="1">
    <location>
        <begin position="1"/>
        <end position="45"/>
    </location>
</feature>
<name>A0AAW5VN43_9LEPT</name>
<accession>A0AAW5VN43</accession>
<feature type="compositionally biased region" description="Basic and acidic residues" evidence="1">
    <location>
        <begin position="24"/>
        <end position="45"/>
    </location>
</feature>
<sequence>MFRTKLTDGQEFGKEINPTATDTRLWENEGQKRNPSHIERGFYRK</sequence>
<dbReference type="AlphaFoldDB" id="A0AAW5VN43"/>
<evidence type="ECO:0000313" key="5">
    <source>
        <dbReference type="Proteomes" id="UP001208912"/>
    </source>
</evidence>
<keyword evidence="5" id="KW-1185">Reference proteome</keyword>
<comment type="caution">
    <text evidence="3">The sequence shown here is derived from an EMBL/GenBank/DDBJ whole genome shotgun (WGS) entry which is preliminary data.</text>
</comment>
<proteinExistence type="predicted"/>